<reference evidence="2" key="1">
    <citation type="submission" date="2020-05" db="EMBL/GenBank/DDBJ databases">
        <title>Phylogenomic resolution of chytrid fungi.</title>
        <authorList>
            <person name="Stajich J.E."/>
            <person name="Amses K."/>
            <person name="Simmons R."/>
            <person name="Seto K."/>
            <person name="Myers J."/>
            <person name="Bonds A."/>
            <person name="Quandt C.A."/>
            <person name="Barry K."/>
            <person name="Liu P."/>
            <person name="Grigoriev I."/>
            <person name="Longcore J.E."/>
            <person name="James T.Y."/>
        </authorList>
    </citation>
    <scope>NUCLEOTIDE SEQUENCE</scope>
    <source>
        <strain evidence="2">PLAUS21</strain>
    </source>
</reference>
<dbReference type="InterPro" id="IPR023389">
    <property type="entry name" value="DOPA-like_sf"/>
</dbReference>
<gene>
    <name evidence="2" type="ORF">HK103_002928</name>
</gene>
<organism evidence="2 3">
    <name type="scientific">Boothiomyces macroporosus</name>
    <dbReference type="NCBI Taxonomy" id="261099"/>
    <lineage>
        <taxon>Eukaryota</taxon>
        <taxon>Fungi</taxon>
        <taxon>Fungi incertae sedis</taxon>
        <taxon>Chytridiomycota</taxon>
        <taxon>Chytridiomycota incertae sedis</taxon>
        <taxon>Chytridiomycetes</taxon>
        <taxon>Rhizophydiales</taxon>
        <taxon>Terramycetaceae</taxon>
        <taxon>Boothiomyces</taxon>
    </lineage>
</organism>
<dbReference type="InterPro" id="IPR014980">
    <property type="entry name" value="DOPA_dioxygen"/>
</dbReference>
<sequence>MTQKDPEYQYSAPDLTPPQVYPSDFVIKEFHFHTYWFLHDKKTQDKAEELFYKIQKSRFGKPLRLNYEPVGPHPIGSFETWVPIEYFAEAYSFFLLNRGELSVLLHPLTREEQRDHTERAVWLGKPIPLKVDVLPVLSDTEPRQYPELGLGYSKNEYTVLIYLFLILIYIYFFY</sequence>
<dbReference type="Gene3D" id="3.30.70.1240">
    <property type="entry name" value="DOPA-like domains"/>
    <property type="match status" value="1"/>
</dbReference>
<dbReference type="EMBL" id="JADGKB010000207">
    <property type="protein sequence ID" value="KAJ3251032.1"/>
    <property type="molecule type" value="Genomic_DNA"/>
</dbReference>
<dbReference type="Proteomes" id="UP001210925">
    <property type="component" value="Unassembled WGS sequence"/>
</dbReference>
<keyword evidence="1" id="KW-1133">Transmembrane helix</keyword>
<evidence type="ECO:0000256" key="1">
    <source>
        <dbReference type="SAM" id="Phobius"/>
    </source>
</evidence>
<accession>A0AAD5Y486</accession>
<comment type="caution">
    <text evidence="2">The sequence shown here is derived from an EMBL/GenBank/DDBJ whole genome shotgun (WGS) entry which is preliminary data.</text>
</comment>
<dbReference type="PANTHER" id="PTHR36423:SF2">
    <property type="entry name" value="AFR070WP"/>
    <property type="match status" value="1"/>
</dbReference>
<evidence type="ECO:0000313" key="2">
    <source>
        <dbReference type="EMBL" id="KAJ3251032.1"/>
    </source>
</evidence>
<keyword evidence="3" id="KW-1185">Reference proteome</keyword>
<evidence type="ECO:0008006" key="4">
    <source>
        <dbReference type="Google" id="ProtNLM"/>
    </source>
</evidence>
<name>A0AAD5Y486_9FUNG</name>
<dbReference type="AlphaFoldDB" id="A0AAD5Y486"/>
<feature type="transmembrane region" description="Helical" evidence="1">
    <location>
        <begin position="157"/>
        <end position="173"/>
    </location>
</feature>
<proteinExistence type="predicted"/>
<keyword evidence="1" id="KW-0812">Transmembrane</keyword>
<evidence type="ECO:0000313" key="3">
    <source>
        <dbReference type="Proteomes" id="UP001210925"/>
    </source>
</evidence>
<dbReference type="SUPFAM" id="SSF143410">
    <property type="entry name" value="DOPA-like"/>
    <property type="match status" value="1"/>
</dbReference>
<dbReference type="Pfam" id="PF08883">
    <property type="entry name" value="DOPA_dioxygen"/>
    <property type="match status" value="1"/>
</dbReference>
<protein>
    <recommendedName>
        <fullName evidence="4">DOPA 4,5-dioxygenase</fullName>
    </recommendedName>
</protein>
<keyword evidence="1" id="KW-0472">Membrane</keyword>
<dbReference type="PANTHER" id="PTHR36423">
    <property type="entry name" value="AFR070WP"/>
    <property type="match status" value="1"/>
</dbReference>